<keyword evidence="1" id="KW-0732">Signal</keyword>
<evidence type="ECO:0000313" key="2">
    <source>
        <dbReference type="EMBL" id="MBW62529.1"/>
    </source>
</evidence>
<feature type="signal peptide" evidence="1">
    <location>
        <begin position="1"/>
        <end position="21"/>
    </location>
</feature>
<feature type="chain" id="PRO_5014986269" evidence="1">
    <location>
        <begin position="22"/>
        <end position="83"/>
    </location>
</feature>
<name>A0A2M4CB94_9DIPT</name>
<protein>
    <submittedName>
        <fullName evidence="2">Putative secreted protein</fullName>
    </submittedName>
</protein>
<proteinExistence type="predicted"/>
<evidence type="ECO:0000256" key="1">
    <source>
        <dbReference type="SAM" id="SignalP"/>
    </source>
</evidence>
<dbReference type="EMBL" id="GGFJ01013388">
    <property type="protein sequence ID" value="MBW62529.1"/>
    <property type="molecule type" value="Transcribed_RNA"/>
</dbReference>
<accession>A0A2M4CB94</accession>
<reference evidence="2" key="1">
    <citation type="submission" date="2018-01" db="EMBL/GenBank/DDBJ databases">
        <title>An insight into the sialome of Amazonian anophelines.</title>
        <authorList>
            <person name="Ribeiro J.M."/>
            <person name="Scarpassa V."/>
            <person name="Calvo E."/>
        </authorList>
    </citation>
    <scope>NUCLEOTIDE SEQUENCE</scope>
    <source>
        <tissue evidence="2">Salivary glands</tissue>
    </source>
</reference>
<dbReference type="AlphaFoldDB" id="A0A2M4CB94"/>
<sequence length="83" mass="9376">MLCSIIIIASLIFTAQPTAHTTTTTHALSTLTRLARITHKKLKFQFWFHEEERSSLLDSCCLSIVRTHTASATREHTFISSQS</sequence>
<organism evidence="2">
    <name type="scientific">Anopheles marajoara</name>
    <dbReference type="NCBI Taxonomy" id="58244"/>
    <lineage>
        <taxon>Eukaryota</taxon>
        <taxon>Metazoa</taxon>
        <taxon>Ecdysozoa</taxon>
        <taxon>Arthropoda</taxon>
        <taxon>Hexapoda</taxon>
        <taxon>Insecta</taxon>
        <taxon>Pterygota</taxon>
        <taxon>Neoptera</taxon>
        <taxon>Endopterygota</taxon>
        <taxon>Diptera</taxon>
        <taxon>Nematocera</taxon>
        <taxon>Culicoidea</taxon>
        <taxon>Culicidae</taxon>
        <taxon>Anophelinae</taxon>
        <taxon>Anopheles</taxon>
    </lineage>
</organism>